<feature type="modified residue" description="4-aspartylphosphate" evidence="2">
    <location>
        <position position="62"/>
    </location>
</feature>
<proteinExistence type="predicted"/>
<dbReference type="PROSITE" id="PS50110">
    <property type="entry name" value="RESPONSE_REGULATORY"/>
    <property type="match status" value="1"/>
</dbReference>
<dbReference type="Pfam" id="PF00072">
    <property type="entry name" value="Response_reg"/>
    <property type="match status" value="1"/>
</dbReference>
<dbReference type="InterPro" id="IPR050595">
    <property type="entry name" value="Bact_response_regulator"/>
</dbReference>
<dbReference type="SMART" id="SM00448">
    <property type="entry name" value="REC"/>
    <property type="match status" value="1"/>
</dbReference>
<dbReference type="AlphaFoldDB" id="A0A6S7A3D5"/>
<dbReference type="PANTHER" id="PTHR44591:SF21">
    <property type="entry name" value="TWO-COMPONENT RESPONSE REGULATOR"/>
    <property type="match status" value="1"/>
</dbReference>
<keyword evidence="1 2" id="KW-0597">Phosphoprotein</keyword>
<name>A0A6S7A3D5_9BURK</name>
<dbReference type="EMBL" id="CADIJQ010000004">
    <property type="protein sequence ID" value="CAB3710735.1"/>
    <property type="molecule type" value="Genomic_DNA"/>
</dbReference>
<dbReference type="GO" id="GO:0000160">
    <property type="term" value="P:phosphorelay signal transduction system"/>
    <property type="evidence" value="ECO:0007669"/>
    <property type="project" value="InterPro"/>
</dbReference>
<sequence length="132" mass="14241">MPRIQAPAGAPPVLVVDDDPDARWLLATLLTEAGYVVSEASNADDALRRLADRPDIQAMLTDIQMPGTMDGFELAMRVNRQSPEIAVLLTSGREHPDANALPAGMKFLLKPWAPAEMLDQLELLLNGKQGAA</sequence>
<dbReference type="Gene3D" id="3.40.50.2300">
    <property type="match status" value="1"/>
</dbReference>
<evidence type="ECO:0000313" key="5">
    <source>
        <dbReference type="Proteomes" id="UP000494269"/>
    </source>
</evidence>
<evidence type="ECO:0000313" key="4">
    <source>
        <dbReference type="EMBL" id="CAB3710735.1"/>
    </source>
</evidence>
<dbReference type="PANTHER" id="PTHR44591">
    <property type="entry name" value="STRESS RESPONSE REGULATOR PROTEIN 1"/>
    <property type="match status" value="1"/>
</dbReference>
<reference evidence="4 5" key="1">
    <citation type="submission" date="2020-04" db="EMBL/GenBank/DDBJ databases">
        <authorList>
            <person name="De Canck E."/>
        </authorList>
    </citation>
    <scope>NUCLEOTIDE SEQUENCE [LARGE SCALE GENOMIC DNA]</scope>
    <source>
        <strain evidence="4 5">LMG 3441</strain>
    </source>
</reference>
<keyword evidence="5" id="KW-1185">Reference proteome</keyword>
<organism evidence="4 5">
    <name type="scientific">Achromobacter kerstersii</name>
    <dbReference type="NCBI Taxonomy" id="1353890"/>
    <lineage>
        <taxon>Bacteria</taxon>
        <taxon>Pseudomonadati</taxon>
        <taxon>Pseudomonadota</taxon>
        <taxon>Betaproteobacteria</taxon>
        <taxon>Burkholderiales</taxon>
        <taxon>Alcaligenaceae</taxon>
        <taxon>Achromobacter</taxon>
    </lineage>
</organism>
<evidence type="ECO:0000256" key="1">
    <source>
        <dbReference type="ARBA" id="ARBA00022553"/>
    </source>
</evidence>
<evidence type="ECO:0000256" key="2">
    <source>
        <dbReference type="PROSITE-ProRule" id="PRU00169"/>
    </source>
</evidence>
<dbReference type="Proteomes" id="UP000494269">
    <property type="component" value="Unassembled WGS sequence"/>
</dbReference>
<accession>A0A6S7A3D5</accession>
<dbReference type="InterPro" id="IPR011006">
    <property type="entry name" value="CheY-like_superfamily"/>
</dbReference>
<protein>
    <submittedName>
        <fullName evidence="4">Blue-light-activated protein</fullName>
    </submittedName>
</protein>
<gene>
    <name evidence="4" type="ORF">LMG3441_03113</name>
</gene>
<evidence type="ECO:0000259" key="3">
    <source>
        <dbReference type="PROSITE" id="PS50110"/>
    </source>
</evidence>
<dbReference type="InterPro" id="IPR001789">
    <property type="entry name" value="Sig_transdc_resp-reg_receiver"/>
</dbReference>
<feature type="domain" description="Response regulatory" evidence="3">
    <location>
        <begin position="12"/>
        <end position="125"/>
    </location>
</feature>
<dbReference type="SUPFAM" id="SSF52172">
    <property type="entry name" value="CheY-like"/>
    <property type="match status" value="1"/>
</dbReference>